<keyword evidence="2 6" id="KW-0479">Metal-binding</keyword>
<dbReference type="CDD" id="cd09608">
    <property type="entry name" value="M3B_PepF"/>
    <property type="match status" value="1"/>
</dbReference>
<evidence type="ECO:0000313" key="9">
    <source>
        <dbReference type="EMBL" id="KEZ23358.1"/>
    </source>
</evidence>
<comment type="cofactor">
    <cofactor evidence="6">
        <name>Zn(2+)</name>
        <dbReference type="ChEBI" id="CHEBI:29105"/>
    </cofactor>
    <text evidence="6">Binds 1 zinc ion.</text>
</comment>
<dbReference type="Proteomes" id="UP000028537">
    <property type="component" value="Unassembled WGS sequence"/>
</dbReference>
<dbReference type="EMBL" id="JFDP01000044">
    <property type="protein sequence ID" value="KEZ23358.1"/>
    <property type="molecule type" value="Genomic_DNA"/>
</dbReference>
<dbReference type="RefSeq" id="WP_038102575.1">
    <property type="nucleotide sequence ID" value="NZ_JFDP01000044.1"/>
</dbReference>
<protein>
    <recommendedName>
        <fullName evidence="6">Oligopeptidase F</fullName>
        <ecNumber evidence="6">3.4.24.-</ecNumber>
    </recommendedName>
</protein>
<keyword evidence="10" id="KW-1185">Reference proteome</keyword>
<dbReference type="NCBIfam" id="TIGR00181">
    <property type="entry name" value="pepF"/>
    <property type="match status" value="1"/>
</dbReference>
<evidence type="ECO:0000256" key="1">
    <source>
        <dbReference type="ARBA" id="ARBA00022670"/>
    </source>
</evidence>
<feature type="domain" description="Oligopeptidase F N-terminal" evidence="8">
    <location>
        <begin position="109"/>
        <end position="172"/>
    </location>
</feature>
<dbReference type="GO" id="GO:0006508">
    <property type="term" value="P:proteolysis"/>
    <property type="evidence" value="ECO:0007669"/>
    <property type="project" value="UniProtKB-KW"/>
</dbReference>
<sequence>MDNKYEWDLEHLLNNKSVDDLFEEYKQAYDKLISLYANFLDDVNSFKAFLVQQDQCILISNRLVNYVNNKQNIDLINPEYNKYAQKLAFEQHQIEQHFNGYDAKILANRDLIQSYLDKDPEIKPYQLSFDALWRYAPYTLNQEQEALLHKAERHNGGFEDIFDVLLSSDMKYDDVLDANNKVIKLNNDTDIYKHMRSKDRVLRKNVYTSSHKALYNLRNTFTRTLFYQYTMNNSVAVARNFKDYISSAAFADEVDVSLIQFIYEQTKLFKPYIIKFAKQRDKYLKYKFNLDKVYNYDRSLDLVAKKVHFSIEQAQNIIKDALACMGDQYLSVINKALNEHWVSWLPTNNKQTGAYSISGTKGFDKIYIFMNYDYTYNGVLTIAHELGHSVHTYYANLNQPIYNEYSIFYAEIASMANEVLVNYHLLDKYQKDDQKRLMILDEMISGFINTSTRQVAFSNFEWIANDWVNKGEEFSWEKVRNTYLEMLNQYSGYKYNPNKITKTDEDVALTIISVPHFYTSSFYVYKYAIGQIGGLIAASNIFNKQPNALENMFKFFASGGSLNSLETIKLLGFDLLDKSVWNQAVDVFANWVNQFIKLTNKLMKS</sequence>
<organism evidence="9 10">
    <name type="scientific">Ureaplasma diversum NCTC 246</name>
    <dbReference type="NCBI Taxonomy" id="1188241"/>
    <lineage>
        <taxon>Bacteria</taxon>
        <taxon>Bacillati</taxon>
        <taxon>Mycoplasmatota</taxon>
        <taxon>Mycoplasmoidales</taxon>
        <taxon>Mycoplasmoidaceae</taxon>
        <taxon>Ureaplasma</taxon>
    </lineage>
</organism>
<evidence type="ECO:0000259" key="8">
    <source>
        <dbReference type="Pfam" id="PF08439"/>
    </source>
</evidence>
<proteinExistence type="inferred from homology"/>
<name>A0A084EZG6_9BACT</name>
<dbReference type="Gene3D" id="1.10.1370.20">
    <property type="entry name" value="Oligoendopeptidase f, C-terminal domain"/>
    <property type="match status" value="1"/>
</dbReference>
<dbReference type="eggNOG" id="COG1164">
    <property type="taxonomic scope" value="Bacteria"/>
</dbReference>
<dbReference type="InterPro" id="IPR004438">
    <property type="entry name" value="Peptidase_M3B"/>
</dbReference>
<dbReference type="Pfam" id="PF01432">
    <property type="entry name" value="Peptidase_M3"/>
    <property type="match status" value="1"/>
</dbReference>
<keyword evidence="5 6" id="KW-0482">Metalloprotease</keyword>
<keyword evidence="4 6" id="KW-0862">Zinc</keyword>
<evidence type="ECO:0000256" key="4">
    <source>
        <dbReference type="ARBA" id="ARBA00022833"/>
    </source>
</evidence>
<dbReference type="OrthoDB" id="9766487at2"/>
<evidence type="ECO:0000256" key="6">
    <source>
        <dbReference type="RuleBase" id="RU368091"/>
    </source>
</evidence>
<dbReference type="SUPFAM" id="SSF55486">
    <property type="entry name" value="Metalloproteases ('zincins'), catalytic domain"/>
    <property type="match status" value="1"/>
</dbReference>
<dbReference type="InterPro" id="IPR013647">
    <property type="entry name" value="OligopepF_N_dom"/>
</dbReference>
<dbReference type="Gene3D" id="1.20.140.70">
    <property type="entry name" value="Oligopeptidase f, N-terminal domain"/>
    <property type="match status" value="1"/>
</dbReference>
<comment type="function">
    <text evidence="6">Has oligopeptidase activity and degrades a variety of small bioactive peptides.</text>
</comment>
<evidence type="ECO:0000256" key="5">
    <source>
        <dbReference type="ARBA" id="ARBA00023049"/>
    </source>
</evidence>
<evidence type="ECO:0000256" key="3">
    <source>
        <dbReference type="ARBA" id="ARBA00022801"/>
    </source>
</evidence>
<gene>
    <name evidence="9" type="primary">pepF-2</name>
    <name evidence="9" type="ORF">UDIV_3330</name>
</gene>
<keyword evidence="1 6" id="KW-0645">Protease</keyword>
<feature type="domain" description="Peptidase M3A/M3B catalytic" evidence="7">
    <location>
        <begin position="194"/>
        <end position="584"/>
    </location>
</feature>
<dbReference type="InterPro" id="IPR042088">
    <property type="entry name" value="OligoPept_F_C"/>
</dbReference>
<comment type="similarity">
    <text evidence="6">Belongs to the peptidase M3B family.</text>
</comment>
<reference evidence="9 10" key="1">
    <citation type="submission" date="2014-02" db="EMBL/GenBank/DDBJ databases">
        <title>Genome sequence of Ureaplasma diversum strain 246.</title>
        <authorList>
            <person name="Sirand-Pugnet P."/>
            <person name="Breton M."/>
            <person name="Dordet-Frisoni E."/>
            <person name="Baranowski E."/>
            <person name="Barre A."/>
            <person name="Couture C."/>
            <person name="Dupuy V."/>
            <person name="Gaurivaud P."/>
            <person name="Jacob D."/>
            <person name="Lemaitre C."/>
            <person name="Manso-Silvan L."/>
            <person name="Nikolski M."/>
            <person name="Nouvel L.-X."/>
            <person name="Poumarat F."/>
            <person name="Tardy F."/>
            <person name="Thebault P."/>
            <person name="Theil S."/>
            <person name="Citti C."/>
            <person name="Thiaucourt F."/>
            <person name="Blanchard A."/>
        </authorList>
    </citation>
    <scope>NUCLEOTIDE SEQUENCE [LARGE SCALE GENOMIC DNA]</scope>
    <source>
        <strain evidence="9 10">NCTC 246</strain>
    </source>
</reference>
<dbReference type="Pfam" id="PF08439">
    <property type="entry name" value="Peptidase_M3_N"/>
    <property type="match status" value="1"/>
</dbReference>
<comment type="caution">
    <text evidence="9">The sequence shown here is derived from an EMBL/GenBank/DDBJ whole genome shotgun (WGS) entry which is preliminary data.</text>
</comment>
<dbReference type="GO" id="GO:0046872">
    <property type="term" value="F:metal ion binding"/>
    <property type="evidence" value="ECO:0007669"/>
    <property type="project" value="UniProtKB-UniRule"/>
</dbReference>
<dbReference type="AlphaFoldDB" id="A0A084EZG6"/>
<dbReference type="EC" id="3.4.24.-" evidence="6"/>
<dbReference type="InterPro" id="IPR001567">
    <property type="entry name" value="Pept_M3A_M3B_dom"/>
</dbReference>
<evidence type="ECO:0000313" key="10">
    <source>
        <dbReference type="Proteomes" id="UP000028537"/>
    </source>
</evidence>
<evidence type="ECO:0000256" key="2">
    <source>
        <dbReference type="ARBA" id="ARBA00022723"/>
    </source>
</evidence>
<evidence type="ECO:0000259" key="7">
    <source>
        <dbReference type="Pfam" id="PF01432"/>
    </source>
</evidence>
<accession>A0A084EZG6</accession>
<dbReference type="GO" id="GO:0004222">
    <property type="term" value="F:metalloendopeptidase activity"/>
    <property type="evidence" value="ECO:0007669"/>
    <property type="project" value="UniProtKB-UniRule"/>
</dbReference>
<keyword evidence="3 6" id="KW-0378">Hydrolase</keyword>